<gene>
    <name evidence="2" type="ORF">BU26DRAFT_606275</name>
</gene>
<keyword evidence="1" id="KW-1133">Transmembrane helix</keyword>
<evidence type="ECO:0000256" key="1">
    <source>
        <dbReference type="SAM" id="Phobius"/>
    </source>
</evidence>
<evidence type="ECO:0000313" key="3">
    <source>
        <dbReference type="Proteomes" id="UP000800094"/>
    </source>
</evidence>
<dbReference type="EMBL" id="ML987197">
    <property type="protein sequence ID" value="KAF2247300.1"/>
    <property type="molecule type" value="Genomic_DNA"/>
</dbReference>
<keyword evidence="1" id="KW-0472">Membrane</keyword>
<reference evidence="2" key="1">
    <citation type="journal article" date="2020" name="Stud. Mycol.">
        <title>101 Dothideomycetes genomes: a test case for predicting lifestyles and emergence of pathogens.</title>
        <authorList>
            <person name="Haridas S."/>
            <person name="Albert R."/>
            <person name="Binder M."/>
            <person name="Bloem J."/>
            <person name="Labutti K."/>
            <person name="Salamov A."/>
            <person name="Andreopoulos B."/>
            <person name="Baker S."/>
            <person name="Barry K."/>
            <person name="Bills G."/>
            <person name="Bluhm B."/>
            <person name="Cannon C."/>
            <person name="Castanera R."/>
            <person name="Culley D."/>
            <person name="Daum C."/>
            <person name="Ezra D."/>
            <person name="Gonzalez J."/>
            <person name="Henrissat B."/>
            <person name="Kuo A."/>
            <person name="Liang C."/>
            <person name="Lipzen A."/>
            <person name="Lutzoni F."/>
            <person name="Magnuson J."/>
            <person name="Mondo S."/>
            <person name="Nolan M."/>
            <person name="Ohm R."/>
            <person name="Pangilinan J."/>
            <person name="Park H.-J."/>
            <person name="Ramirez L."/>
            <person name="Alfaro M."/>
            <person name="Sun H."/>
            <person name="Tritt A."/>
            <person name="Yoshinaga Y."/>
            <person name="Zwiers L.-H."/>
            <person name="Turgeon B."/>
            <person name="Goodwin S."/>
            <person name="Spatafora J."/>
            <person name="Crous P."/>
            <person name="Grigoriev I."/>
        </authorList>
    </citation>
    <scope>NUCLEOTIDE SEQUENCE</scope>
    <source>
        <strain evidence="2">CBS 122368</strain>
    </source>
</reference>
<dbReference type="RefSeq" id="XP_033682304.1">
    <property type="nucleotide sequence ID" value="XM_033835650.1"/>
</dbReference>
<dbReference type="GeneID" id="54588980"/>
<organism evidence="2 3">
    <name type="scientific">Trematosphaeria pertusa</name>
    <dbReference type="NCBI Taxonomy" id="390896"/>
    <lineage>
        <taxon>Eukaryota</taxon>
        <taxon>Fungi</taxon>
        <taxon>Dikarya</taxon>
        <taxon>Ascomycota</taxon>
        <taxon>Pezizomycotina</taxon>
        <taxon>Dothideomycetes</taxon>
        <taxon>Pleosporomycetidae</taxon>
        <taxon>Pleosporales</taxon>
        <taxon>Massarineae</taxon>
        <taxon>Trematosphaeriaceae</taxon>
        <taxon>Trematosphaeria</taxon>
    </lineage>
</organism>
<name>A0A6A6ICM4_9PLEO</name>
<keyword evidence="1" id="KW-0812">Transmembrane</keyword>
<keyword evidence="3" id="KW-1185">Reference proteome</keyword>
<evidence type="ECO:0000313" key="2">
    <source>
        <dbReference type="EMBL" id="KAF2247300.1"/>
    </source>
</evidence>
<dbReference type="AlphaFoldDB" id="A0A6A6ICM4"/>
<sequence length="434" mass="48485">MMSRSTIVSRQVWDELFESIVGRPHQSEDDAQDLNAYLEYLQARYTPPLSDAFTPIFHPSTSRYTSSTAKIVASVVAVAGTLRKKPSSSICNVVAELIEASILREECRDQYRPVAEYLVFCIQGWITMLYDPMPPDHMPPATFNINTTGFETHHQPISQARRPFGEVLAGFRVWSNLQVRSQDGGLPGSRLSSGSGFLQPSFLHAGVLTSIGGLQICWVNAIGLHLTFEPTGRLFLFRMPSFCRMQSAEGSILDIIANAVADEDEDGSDDGEEDRHANALQCRRLATEVVQSYSVIFAAHSKARELYTHKERTRASVNSKKEPDPLLDTVCGNSIRKWTTMWEPPPGAINASTVFPVLWRRLLALQQYIESRPARGGLRGIYSDQRNSYNWYTFWAILIIGTIGLVLSFIQTAMSVLQASYAIKAYNKDTNMCA</sequence>
<accession>A0A6A6ICM4</accession>
<protein>
    <submittedName>
        <fullName evidence="2">Uncharacterized protein</fullName>
    </submittedName>
</protein>
<dbReference type="OrthoDB" id="5428890at2759"/>
<feature type="transmembrane region" description="Helical" evidence="1">
    <location>
        <begin position="389"/>
        <end position="410"/>
    </location>
</feature>
<proteinExistence type="predicted"/>
<dbReference type="Proteomes" id="UP000800094">
    <property type="component" value="Unassembled WGS sequence"/>
</dbReference>